<evidence type="ECO:0000259" key="8">
    <source>
        <dbReference type="PROSITE" id="PS50922"/>
    </source>
</evidence>
<evidence type="ECO:0000256" key="3">
    <source>
        <dbReference type="ARBA" id="ARBA00022989"/>
    </source>
</evidence>
<dbReference type="InterPro" id="IPR006634">
    <property type="entry name" value="TLC-dom"/>
</dbReference>
<comment type="subcellular location">
    <subcellularLocation>
        <location evidence="1">Endoplasmic reticulum membrane</location>
        <topology evidence="1">Multi-pass membrane protein</topology>
    </subcellularLocation>
</comment>
<dbReference type="SMART" id="SM00724">
    <property type="entry name" value="TLC"/>
    <property type="match status" value="1"/>
</dbReference>
<comment type="caution">
    <text evidence="9">The sequence shown here is derived from an EMBL/GenBank/DDBJ whole genome shotgun (WGS) entry which is preliminary data.</text>
</comment>
<reference evidence="9" key="2">
    <citation type="journal article" date="2024" name="Plant">
        <title>Genomic evolution and insights into agronomic trait innovations of Sesamum species.</title>
        <authorList>
            <person name="Miao H."/>
            <person name="Wang L."/>
            <person name="Qu L."/>
            <person name="Liu H."/>
            <person name="Sun Y."/>
            <person name="Le M."/>
            <person name="Wang Q."/>
            <person name="Wei S."/>
            <person name="Zheng Y."/>
            <person name="Lin W."/>
            <person name="Duan Y."/>
            <person name="Cao H."/>
            <person name="Xiong S."/>
            <person name="Wang X."/>
            <person name="Wei L."/>
            <person name="Li C."/>
            <person name="Ma Q."/>
            <person name="Ju M."/>
            <person name="Zhao R."/>
            <person name="Li G."/>
            <person name="Mu C."/>
            <person name="Tian Q."/>
            <person name="Mei H."/>
            <person name="Zhang T."/>
            <person name="Gao T."/>
            <person name="Zhang H."/>
        </authorList>
    </citation>
    <scope>NUCLEOTIDE SEQUENCE</scope>
    <source>
        <strain evidence="9">G02</strain>
    </source>
</reference>
<dbReference type="PANTHER" id="PTHR12560:SF0">
    <property type="entry name" value="LD18904P"/>
    <property type="match status" value="1"/>
</dbReference>
<dbReference type="InterPro" id="IPR016439">
    <property type="entry name" value="Lag1/Lac1-like"/>
</dbReference>
<feature type="domain" description="TLC" evidence="8">
    <location>
        <begin position="64"/>
        <end position="271"/>
    </location>
</feature>
<feature type="transmembrane region" description="Helical" evidence="7">
    <location>
        <begin position="114"/>
        <end position="133"/>
    </location>
</feature>
<dbReference type="GO" id="GO:0050291">
    <property type="term" value="F:sphingosine N-acyltransferase activity"/>
    <property type="evidence" value="ECO:0007669"/>
    <property type="project" value="InterPro"/>
</dbReference>
<name>A0AAW2U6E9_SESRA</name>
<feature type="transmembrane region" description="Helical" evidence="7">
    <location>
        <begin position="12"/>
        <end position="33"/>
    </location>
</feature>
<dbReference type="Pfam" id="PF03798">
    <property type="entry name" value="TRAM_LAG1_CLN8"/>
    <property type="match status" value="1"/>
</dbReference>
<keyword evidence="4 5" id="KW-0472">Membrane</keyword>
<evidence type="ECO:0000313" key="9">
    <source>
        <dbReference type="EMBL" id="KAL0412542.1"/>
    </source>
</evidence>
<sequence>MDQIWTQNDVPSASHFLIAVYFAFSFVAARFILDRFIFRRLAIWLLSGGTNHLKLNEETRAKIAKCSESMWKLTYYGTAEFCILTNIYPEPWFSDIEAYFTGWPDQELKLPLKLFYMCQCGFYGYSIAALLTWETRRKDFSVMMSHHIVTVILISLSYITRFFRIGAVVLALHDASDVFLEAAKVFKYSGKEVGASVCFGLFAVSWLVLRLIIFPFWIIRSSSFYSCAVLILSDTYLATLYYLYNTMLLTLLVFHIYWWILISSMITRQLKNRGKVGEDIRSDSQLLQSEEHMQRSSKRIKQEDRNSSTMDHHPPRLSCEDEVSIMVAALETVIAGTTATHHDFDIWSNSLPSSSAANSDGFLSVSQEMETCGFCRIKGCLGCNFFEEEKSVHNNSSSSGPPAAKKRKKKNYRGVRQRPWEMGGGDKGPAQGPACLARDLRDGGGCSACLR</sequence>
<feature type="compositionally biased region" description="Basic and acidic residues" evidence="6">
    <location>
        <begin position="289"/>
        <end position="314"/>
    </location>
</feature>
<dbReference type="AlphaFoldDB" id="A0AAW2U6E9"/>
<dbReference type="PROSITE" id="PS50922">
    <property type="entry name" value="TLC"/>
    <property type="match status" value="1"/>
</dbReference>
<dbReference type="GO" id="GO:0005789">
    <property type="term" value="C:endoplasmic reticulum membrane"/>
    <property type="evidence" value="ECO:0007669"/>
    <property type="project" value="UniProtKB-SubCell"/>
</dbReference>
<feature type="compositionally biased region" description="Basic residues" evidence="6">
    <location>
        <begin position="404"/>
        <end position="416"/>
    </location>
</feature>
<evidence type="ECO:0000256" key="7">
    <source>
        <dbReference type="SAM" id="Phobius"/>
    </source>
</evidence>
<dbReference type="EMBL" id="JACGWJ010000006">
    <property type="protein sequence ID" value="KAL0412542.1"/>
    <property type="molecule type" value="Genomic_DNA"/>
</dbReference>
<keyword evidence="3 7" id="KW-1133">Transmembrane helix</keyword>
<evidence type="ECO:0000256" key="1">
    <source>
        <dbReference type="ARBA" id="ARBA00004477"/>
    </source>
</evidence>
<feature type="transmembrane region" description="Helical" evidence="7">
    <location>
        <begin position="193"/>
        <end position="219"/>
    </location>
</feature>
<evidence type="ECO:0000256" key="5">
    <source>
        <dbReference type="PROSITE-ProRule" id="PRU00205"/>
    </source>
</evidence>
<proteinExistence type="predicted"/>
<keyword evidence="2 5" id="KW-0812">Transmembrane</keyword>
<evidence type="ECO:0000256" key="6">
    <source>
        <dbReference type="SAM" id="MobiDB-lite"/>
    </source>
</evidence>
<protein>
    <submittedName>
        <fullName evidence="9">LAG1 longevity assurance2</fullName>
    </submittedName>
</protein>
<feature type="region of interest" description="Disordered" evidence="6">
    <location>
        <begin position="288"/>
        <end position="316"/>
    </location>
</feature>
<feature type="transmembrane region" description="Helical" evidence="7">
    <location>
        <begin position="239"/>
        <end position="261"/>
    </location>
</feature>
<reference evidence="9" key="1">
    <citation type="submission" date="2020-06" db="EMBL/GenBank/DDBJ databases">
        <authorList>
            <person name="Li T."/>
            <person name="Hu X."/>
            <person name="Zhang T."/>
            <person name="Song X."/>
            <person name="Zhang H."/>
            <person name="Dai N."/>
            <person name="Sheng W."/>
            <person name="Hou X."/>
            <person name="Wei L."/>
        </authorList>
    </citation>
    <scope>NUCLEOTIDE SEQUENCE</scope>
    <source>
        <strain evidence="9">G02</strain>
        <tissue evidence="9">Leaf</tissue>
    </source>
</reference>
<feature type="region of interest" description="Disordered" evidence="6">
    <location>
        <begin position="391"/>
        <end position="434"/>
    </location>
</feature>
<organism evidence="9">
    <name type="scientific">Sesamum radiatum</name>
    <name type="common">Black benniseed</name>
    <dbReference type="NCBI Taxonomy" id="300843"/>
    <lineage>
        <taxon>Eukaryota</taxon>
        <taxon>Viridiplantae</taxon>
        <taxon>Streptophyta</taxon>
        <taxon>Embryophyta</taxon>
        <taxon>Tracheophyta</taxon>
        <taxon>Spermatophyta</taxon>
        <taxon>Magnoliopsida</taxon>
        <taxon>eudicotyledons</taxon>
        <taxon>Gunneridae</taxon>
        <taxon>Pentapetalae</taxon>
        <taxon>asterids</taxon>
        <taxon>lamiids</taxon>
        <taxon>Lamiales</taxon>
        <taxon>Pedaliaceae</taxon>
        <taxon>Sesamum</taxon>
    </lineage>
</organism>
<dbReference type="GO" id="GO:0046513">
    <property type="term" value="P:ceramide biosynthetic process"/>
    <property type="evidence" value="ECO:0007669"/>
    <property type="project" value="InterPro"/>
</dbReference>
<feature type="transmembrane region" description="Helical" evidence="7">
    <location>
        <begin position="148"/>
        <end position="172"/>
    </location>
</feature>
<dbReference type="PANTHER" id="PTHR12560">
    <property type="entry name" value="LONGEVITY ASSURANCE FACTOR 1 LAG1"/>
    <property type="match status" value="1"/>
</dbReference>
<gene>
    <name evidence="9" type="ORF">Sradi_1455900</name>
</gene>
<evidence type="ECO:0000256" key="2">
    <source>
        <dbReference type="ARBA" id="ARBA00022692"/>
    </source>
</evidence>
<accession>A0AAW2U6E9</accession>
<evidence type="ECO:0000256" key="4">
    <source>
        <dbReference type="ARBA" id="ARBA00023136"/>
    </source>
</evidence>